<reference evidence="2 3" key="1">
    <citation type="submission" date="2023-03" db="EMBL/GenBank/DDBJ databases">
        <title>Draft genome sequence of Thalassotalea eurytherma JCM 18482T.</title>
        <authorList>
            <person name="Sawabe T."/>
        </authorList>
    </citation>
    <scope>NUCLEOTIDE SEQUENCE [LARGE SCALE GENOMIC DNA]</scope>
    <source>
        <strain evidence="2 3">JCM 18482</strain>
    </source>
</reference>
<keyword evidence="1" id="KW-0732">Signal</keyword>
<name>A0ABQ6H245_9GAMM</name>
<feature type="signal peptide" evidence="1">
    <location>
        <begin position="1"/>
        <end position="38"/>
    </location>
</feature>
<dbReference type="InterPro" id="IPR025293">
    <property type="entry name" value="YfiR/HmsC-like"/>
</dbReference>
<evidence type="ECO:0000256" key="1">
    <source>
        <dbReference type="SAM" id="SignalP"/>
    </source>
</evidence>
<accession>A0ABQ6H245</accession>
<dbReference type="Pfam" id="PF13689">
    <property type="entry name" value="DUF4154"/>
    <property type="match status" value="1"/>
</dbReference>
<dbReference type="Proteomes" id="UP001157133">
    <property type="component" value="Unassembled WGS sequence"/>
</dbReference>
<sequence length="199" mass="22292">MASTVLTLMTKYYLQLKAKVRLAVLLITLLSVANFSNAMDQAKESEKVMAAFLMHFTGYTVWPGEPLSQINVCLFGEVSFDSFIKSMVKAKPNNRLGQRLHVTYLENAQQLAHCQVAFVSQSKAKEAIAHRDIHQLSVLLVSNTKGFISEGGMINFFNENQKIRFEVCLDKLEEADIKISAELLRLAVISRQHSEVSAP</sequence>
<protein>
    <recommendedName>
        <fullName evidence="4">YfiR family protein</fullName>
    </recommendedName>
</protein>
<evidence type="ECO:0008006" key="4">
    <source>
        <dbReference type="Google" id="ProtNLM"/>
    </source>
</evidence>
<gene>
    <name evidence="2" type="ORF">theurythT_14260</name>
</gene>
<keyword evidence="3" id="KW-1185">Reference proteome</keyword>
<proteinExistence type="predicted"/>
<feature type="chain" id="PRO_5045088374" description="YfiR family protein" evidence="1">
    <location>
        <begin position="39"/>
        <end position="199"/>
    </location>
</feature>
<dbReference type="RefSeq" id="WP_284207319.1">
    <property type="nucleotide sequence ID" value="NZ_BSSU01000006.1"/>
</dbReference>
<comment type="caution">
    <text evidence="2">The sequence shown here is derived from an EMBL/GenBank/DDBJ whole genome shotgun (WGS) entry which is preliminary data.</text>
</comment>
<organism evidence="2 3">
    <name type="scientific">Thalassotalea eurytherma</name>
    <dbReference type="NCBI Taxonomy" id="1144278"/>
    <lineage>
        <taxon>Bacteria</taxon>
        <taxon>Pseudomonadati</taxon>
        <taxon>Pseudomonadota</taxon>
        <taxon>Gammaproteobacteria</taxon>
        <taxon>Alteromonadales</taxon>
        <taxon>Colwelliaceae</taxon>
        <taxon>Thalassotalea</taxon>
    </lineage>
</organism>
<dbReference type="EMBL" id="BSSU01000006">
    <property type="protein sequence ID" value="GLX81974.1"/>
    <property type="molecule type" value="Genomic_DNA"/>
</dbReference>
<evidence type="ECO:0000313" key="3">
    <source>
        <dbReference type="Proteomes" id="UP001157133"/>
    </source>
</evidence>
<evidence type="ECO:0000313" key="2">
    <source>
        <dbReference type="EMBL" id="GLX81974.1"/>
    </source>
</evidence>